<organism evidence="1 2">
    <name type="scientific">Toxoplasma gondii p89</name>
    <dbReference type="NCBI Taxonomy" id="943119"/>
    <lineage>
        <taxon>Eukaryota</taxon>
        <taxon>Sar</taxon>
        <taxon>Alveolata</taxon>
        <taxon>Apicomplexa</taxon>
        <taxon>Conoidasida</taxon>
        <taxon>Coccidia</taxon>
        <taxon>Eucoccidiorida</taxon>
        <taxon>Eimeriorina</taxon>
        <taxon>Sarcocystidae</taxon>
        <taxon>Toxoplasma</taxon>
    </lineage>
</organism>
<dbReference type="VEuPathDB" id="ToxoDB:TGP89_215680"/>
<dbReference type="Proteomes" id="UP000028828">
    <property type="component" value="Unassembled WGS sequence"/>
</dbReference>
<reference evidence="1 2" key="1">
    <citation type="submission" date="2014-03" db="EMBL/GenBank/DDBJ databases">
        <authorList>
            <person name="Sibley D."/>
            <person name="Venepally P."/>
            <person name="Karamycheva S."/>
            <person name="Hadjithomas M."/>
            <person name="Khan A."/>
            <person name="Brunk B."/>
            <person name="Roos D."/>
            <person name="Caler E."/>
            <person name="Lorenzi H."/>
        </authorList>
    </citation>
    <scope>NUCLEOTIDE SEQUENCE [LARGE SCALE GENOMIC DNA]</scope>
    <source>
        <strain evidence="2">p89</strain>
    </source>
</reference>
<dbReference type="InterPro" id="IPR036755">
    <property type="entry name" value="SRS_dom_sf"/>
</dbReference>
<dbReference type="EMBL" id="AEYI02001123">
    <property type="protein sequence ID" value="KFG41311.1"/>
    <property type="molecule type" value="Genomic_DNA"/>
</dbReference>
<gene>
    <name evidence="1" type="ORF">TGP89_215680</name>
</gene>
<protein>
    <submittedName>
        <fullName evidence="1">SAG-related sequence SRS18</fullName>
    </submittedName>
</protein>
<comment type="caution">
    <text evidence="1">The sequence shown here is derived from an EMBL/GenBank/DDBJ whole genome shotgun (WGS) entry which is preliminary data.</text>
</comment>
<name>A0A086KA93_TOXGO</name>
<dbReference type="Gene3D" id="2.60.40.1320">
    <property type="entry name" value="SRS domain"/>
    <property type="match status" value="2"/>
</dbReference>
<dbReference type="OrthoDB" id="10506029at2759"/>
<evidence type="ECO:0000313" key="1">
    <source>
        <dbReference type="EMBL" id="KFG41311.1"/>
    </source>
</evidence>
<dbReference type="SUPFAM" id="SSF74877">
    <property type="entry name" value="Major surface antigen p30, SAG1"/>
    <property type="match status" value="1"/>
</dbReference>
<evidence type="ECO:0000313" key="2">
    <source>
        <dbReference type="Proteomes" id="UP000028828"/>
    </source>
</evidence>
<accession>A0A086KA93</accession>
<dbReference type="AlphaFoldDB" id="A0A086KA93"/>
<proteinExistence type="predicted"/>
<sequence>MHAREFAWCRAASSCVTLNSTDFLFFSTMKSPREPSQKLLPCRRSRVTSISLLFLVFAVHSVFLSNCRAQDDVEESVVYSDTGTVCDVAAATKLVIVEKPGTVKFKCGANLPTLYPAQNSADQTVCDYPNCRTPVKLADMFDGASLTKETVSEGVEYSFTTSKWPDSAGSIFFSCKPNPPTPPSALRQAEEDPQSTTSAADACTVRIVIRGKPEKEIPSYECSTPTGQRFFRVDSSGDAVSFSCGAEMALETQTHAYQTAECTDLTPLTTLLPSASLTQDTSQSGTLENPLYTLTVPQLPGEPINQLCFLCKSKESSSSTPDVCKVLIGFETLPNDGEPQSQEATSASFLSLVLLALTFGVSTVAAFV</sequence>